<feature type="transmembrane region" description="Helical" evidence="9">
    <location>
        <begin position="262"/>
        <end position="282"/>
    </location>
</feature>
<feature type="transmembrane region" description="Helical" evidence="9">
    <location>
        <begin position="143"/>
        <end position="160"/>
    </location>
</feature>
<dbReference type="PANTHER" id="PTHR43470">
    <property type="entry name" value="PHOSPHATE TRANSPORT SYSTEM PERMEASE PROTEIN PSTA-RELATED"/>
    <property type="match status" value="1"/>
</dbReference>
<evidence type="ECO:0000256" key="3">
    <source>
        <dbReference type="ARBA" id="ARBA00016864"/>
    </source>
</evidence>
<dbReference type="InterPro" id="IPR035906">
    <property type="entry name" value="MetI-like_sf"/>
</dbReference>
<keyword evidence="4" id="KW-0813">Transport</keyword>
<dbReference type="KEGG" id="pef:A7E78_06735"/>
<dbReference type="CDD" id="cd06261">
    <property type="entry name" value="TM_PBP2"/>
    <property type="match status" value="1"/>
</dbReference>
<dbReference type="STRING" id="1842532.A7E78_06735"/>
<evidence type="ECO:0000256" key="6">
    <source>
        <dbReference type="ARBA" id="ARBA00022692"/>
    </source>
</evidence>
<accession>A0A1L3GNS8</accession>
<dbReference type="GO" id="GO:0005886">
    <property type="term" value="C:plasma membrane"/>
    <property type="evidence" value="ECO:0007669"/>
    <property type="project" value="UniProtKB-SubCell"/>
</dbReference>
<evidence type="ECO:0000256" key="9">
    <source>
        <dbReference type="RuleBase" id="RU363043"/>
    </source>
</evidence>
<dbReference type="Proteomes" id="UP000182517">
    <property type="component" value="Chromosome"/>
</dbReference>
<dbReference type="PANTHER" id="PTHR43470:SF3">
    <property type="entry name" value="PHOSPHATE TRANSPORT SYSTEM PERMEASE PROTEIN PSTA-RELATED"/>
    <property type="match status" value="1"/>
</dbReference>
<feature type="transmembrane region" description="Helical" evidence="9">
    <location>
        <begin position="65"/>
        <end position="88"/>
    </location>
</feature>
<dbReference type="SUPFAM" id="SSF161098">
    <property type="entry name" value="MetI-like"/>
    <property type="match status" value="1"/>
</dbReference>
<evidence type="ECO:0000313" key="11">
    <source>
        <dbReference type="EMBL" id="APG27561.1"/>
    </source>
</evidence>
<dbReference type="GO" id="GO:0035435">
    <property type="term" value="P:phosphate ion transmembrane transport"/>
    <property type="evidence" value="ECO:0007669"/>
    <property type="project" value="InterPro"/>
</dbReference>
<dbReference type="NCBIfam" id="TIGR00974">
    <property type="entry name" value="3a0107s02c"/>
    <property type="match status" value="1"/>
</dbReference>
<evidence type="ECO:0000259" key="10">
    <source>
        <dbReference type="PROSITE" id="PS50928"/>
    </source>
</evidence>
<evidence type="ECO:0000256" key="2">
    <source>
        <dbReference type="ARBA" id="ARBA00007069"/>
    </source>
</evidence>
<protein>
    <recommendedName>
        <fullName evidence="3 9">Phosphate transport system permease protein PstA</fullName>
    </recommendedName>
</protein>
<evidence type="ECO:0000256" key="8">
    <source>
        <dbReference type="ARBA" id="ARBA00023136"/>
    </source>
</evidence>
<dbReference type="RefSeq" id="WP_072283526.1">
    <property type="nucleotide sequence ID" value="NZ_CP015519.1"/>
</dbReference>
<feature type="transmembrane region" description="Helical" evidence="9">
    <location>
        <begin position="12"/>
        <end position="34"/>
    </location>
</feature>
<evidence type="ECO:0000256" key="4">
    <source>
        <dbReference type="ARBA" id="ARBA00022448"/>
    </source>
</evidence>
<feature type="domain" description="ABC transmembrane type-1" evidence="10">
    <location>
        <begin position="69"/>
        <end position="279"/>
    </location>
</feature>
<keyword evidence="12" id="KW-1185">Reference proteome</keyword>
<comment type="subcellular location">
    <subcellularLocation>
        <location evidence="1 9">Cell membrane</location>
        <topology evidence="1 9">Multi-pass membrane protein</topology>
    </subcellularLocation>
</comment>
<dbReference type="Gene3D" id="1.10.3720.10">
    <property type="entry name" value="MetI-like"/>
    <property type="match status" value="1"/>
</dbReference>
<keyword evidence="6 9" id="KW-0812">Transmembrane</keyword>
<reference evidence="11 12" key="1">
    <citation type="journal article" date="2017" name="Genome Announc.">
        <title>Complete Genome Sequences of Two Acetylene-Fermenting Pelobacter acetylenicus Strains.</title>
        <authorList>
            <person name="Sutton J.M."/>
            <person name="Baesman S.M."/>
            <person name="Fierst J.L."/>
            <person name="Poret-Peterson A.T."/>
            <person name="Oremland R.S."/>
            <person name="Dunlap D.S."/>
            <person name="Akob D.M."/>
        </authorList>
    </citation>
    <scope>NUCLEOTIDE SEQUENCE [LARGE SCALE GENOMIC DNA]</scope>
    <source>
        <strain evidence="11 12">SFB93</strain>
    </source>
</reference>
<feature type="transmembrane region" description="Helical" evidence="9">
    <location>
        <begin position="108"/>
        <end position="131"/>
    </location>
</feature>
<keyword evidence="7 9" id="KW-1133">Transmembrane helix</keyword>
<dbReference type="GO" id="GO:0005315">
    <property type="term" value="F:phosphate transmembrane transporter activity"/>
    <property type="evidence" value="ECO:0007669"/>
    <property type="project" value="InterPro"/>
</dbReference>
<dbReference type="PROSITE" id="PS50928">
    <property type="entry name" value="ABC_TM1"/>
    <property type="match status" value="1"/>
</dbReference>
<dbReference type="AlphaFoldDB" id="A0A1L3GNS8"/>
<keyword evidence="8 9" id="KW-0472">Membrane</keyword>
<keyword evidence="5 9" id="KW-1003">Cell membrane</keyword>
<evidence type="ECO:0000256" key="5">
    <source>
        <dbReference type="ARBA" id="ARBA00022475"/>
    </source>
</evidence>
<dbReference type="OrthoDB" id="9807065at2"/>
<feature type="transmembrane region" description="Helical" evidence="9">
    <location>
        <begin position="189"/>
        <end position="210"/>
    </location>
</feature>
<organism evidence="11 12">
    <name type="scientific">Syntrophotalea acetylenivorans</name>
    <dbReference type="NCBI Taxonomy" id="1842532"/>
    <lineage>
        <taxon>Bacteria</taxon>
        <taxon>Pseudomonadati</taxon>
        <taxon>Thermodesulfobacteriota</taxon>
        <taxon>Desulfuromonadia</taxon>
        <taxon>Desulfuromonadales</taxon>
        <taxon>Syntrophotaleaceae</taxon>
        <taxon>Syntrophotalea</taxon>
    </lineage>
</organism>
<proteinExistence type="inferred from homology"/>
<evidence type="ECO:0000256" key="7">
    <source>
        <dbReference type="ARBA" id="ARBA00022989"/>
    </source>
</evidence>
<dbReference type="InterPro" id="IPR005672">
    <property type="entry name" value="Phosphate_PstA"/>
</dbReference>
<sequence length="294" mass="32041">MRYRSLERLTIIFSWLAGLLLLSAVGLLLGYLFVKGHQAVNLKLIFGDASPLRAILLQERVFNGLFPAIVGTLVLVLLSVIWAIPVGMATGIYLAEYAGPRAKRVLDAFFDVLSGIPSIVIGLFGFAFAVFLHKHYSDRIGPCLLISSIALSFLVLPYIIRTTQASLDGIPRETRLTALALGATKFQNIFLVLIPKSLAGIMSGIILAIGRCAEDTAVIMLTGAVASTGLPRSLFTQYEALPFYIYYISSQYTDRAELMQGYGAAIILLLLCAVLFSVAYGIRKGLSHFALYRP</sequence>
<evidence type="ECO:0000256" key="1">
    <source>
        <dbReference type="ARBA" id="ARBA00004651"/>
    </source>
</evidence>
<comment type="similarity">
    <text evidence="2 9">Belongs to the binding-protein-dependent transport system permease family. CysTW subfamily.</text>
</comment>
<name>A0A1L3GNS8_9BACT</name>
<dbReference type="InterPro" id="IPR000515">
    <property type="entry name" value="MetI-like"/>
</dbReference>
<dbReference type="Pfam" id="PF00528">
    <property type="entry name" value="BPD_transp_1"/>
    <property type="match status" value="1"/>
</dbReference>
<evidence type="ECO:0000313" key="12">
    <source>
        <dbReference type="Proteomes" id="UP000182517"/>
    </source>
</evidence>
<dbReference type="EMBL" id="CP015519">
    <property type="protein sequence ID" value="APG27561.1"/>
    <property type="molecule type" value="Genomic_DNA"/>
</dbReference>
<gene>
    <name evidence="11" type="ORF">A7E78_06735</name>
</gene>